<dbReference type="OrthoDB" id="7364633at2"/>
<dbReference type="InterPro" id="IPR005182">
    <property type="entry name" value="YdbS-like_PH"/>
</dbReference>
<sequence length="166" mass="17706">MSSQNAADVMSPDGVDFQHVSPKLATLRLGNALALCGALCGAISALVLVVDIPALWWLMLVPAAIALFCLWLVPAQVRALRYALADTDFVIRRGVFNRSLTLVPYGRIQYVDIYQGPVLRLLGISTIKLSTASAKTDATLSGVPVADAARLRDVLAERGSAELMGL</sequence>
<feature type="domain" description="YdbS-like PH" evidence="2">
    <location>
        <begin position="78"/>
        <end position="153"/>
    </location>
</feature>
<evidence type="ECO:0000259" key="2">
    <source>
        <dbReference type="Pfam" id="PF03703"/>
    </source>
</evidence>
<name>A0A0V8RYL2_9ACTO</name>
<evidence type="ECO:0000313" key="4">
    <source>
        <dbReference type="Proteomes" id="UP000054686"/>
    </source>
</evidence>
<protein>
    <recommendedName>
        <fullName evidence="2">YdbS-like PH domain-containing protein</fullName>
    </recommendedName>
</protein>
<dbReference type="Proteomes" id="UP000054686">
    <property type="component" value="Unassembled WGS sequence"/>
</dbReference>
<dbReference type="AlphaFoldDB" id="A0A0V8RYL2"/>
<gene>
    <name evidence="3" type="ORF">APY09_01325</name>
</gene>
<dbReference type="PANTHER" id="PTHR34473:SF2">
    <property type="entry name" value="UPF0699 TRANSMEMBRANE PROTEIN YDBT"/>
    <property type="match status" value="1"/>
</dbReference>
<evidence type="ECO:0000256" key="1">
    <source>
        <dbReference type="SAM" id="Phobius"/>
    </source>
</evidence>
<keyword evidence="1" id="KW-0472">Membrane</keyword>
<feature type="transmembrane region" description="Helical" evidence="1">
    <location>
        <begin position="54"/>
        <end position="73"/>
    </location>
</feature>
<dbReference type="PANTHER" id="PTHR34473">
    <property type="entry name" value="UPF0699 TRANSMEMBRANE PROTEIN YDBS"/>
    <property type="match status" value="1"/>
</dbReference>
<dbReference type="RefSeq" id="WP_060565823.1">
    <property type="nucleotide sequence ID" value="NZ_CP040006.1"/>
</dbReference>
<keyword evidence="1" id="KW-1133">Transmembrane helix</keyword>
<keyword evidence="1" id="KW-0812">Transmembrane</keyword>
<comment type="caution">
    <text evidence="3">The sequence shown here is derived from an EMBL/GenBank/DDBJ whole genome shotgun (WGS) entry which is preliminary data.</text>
</comment>
<dbReference type="Pfam" id="PF03703">
    <property type="entry name" value="bPH_2"/>
    <property type="match status" value="1"/>
</dbReference>
<reference evidence="3 4" key="1">
    <citation type="submission" date="2015-10" db="EMBL/GenBank/DDBJ databases">
        <title>Draft Genome of Actinomyces odontolyticus subsp. actinosynbacter strain XH001.</title>
        <authorList>
            <person name="Mclean J.S."/>
            <person name="He X."/>
        </authorList>
    </citation>
    <scope>NUCLEOTIDE SEQUENCE [LARGE SCALE GENOMIC DNA]</scope>
    <source>
        <strain evidence="3 4">XH001</strain>
    </source>
</reference>
<proteinExistence type="predicted"/>
<dbReference type="EMBL" id="LLVT01000001">
    <property type="protein sequence ID" value="KSW13034.1"/>
    <property type="molecule type" value="Genomic_DNA"/>
</dbReference>
<evidence type="ECO:0000313" key="3">
    <source>
        <dbReference type="EMBL" id="KSW13034.1"/>
    </source>
</evidence>
<organism evidence="3 4">
    <name type="scientific">Schaalia odontolytica</name>
    <dbReference type="NCBI Taxonomy" id="1660"/>
    <lineage>
        <taxon>Bacteria</taxon>
        <taxon>Bacillati</taxon>
        <taxon>Actinomycetota</taxon>
        <taxon>Actinomycetes</taxon>
        <taxon>Actinomycetales</taxon>
        <taxon>Actinomycetaceae</taxon>
        <taxon>Schaalia</taxon>
    </lineage>
</organism>
<feature type="transmembrane region" description="Helical" evidence="1">
    <location>
        <begin position="29"/>
        <end position="48"/>
    </location>
</feature>
<accession>A0A0V8RYL2</accession>